<reference evidence="2" key="2">
    <citation type="submission" date="2021-04" db="EMBL/GenBank/DDBJ databases">
        <authorList>
            <person name="Gilroy R."/>
        </authorList>
    </citation>
    <scope>NUCLEOTIDE SEQUENCE</scope>
    <source>
        <strain evidence="2">ChiBcec8-13705</strain>
    </source>
</reference>
<name>A0A9D2M6R6_9FIRM</name>
<accession>A0A9D2M6R6</accession>
<feature type="domain" description="HD" evidence="1">
    <location>
        <begin position="31"/>
        <end position="145"/>
    </location>
</feature>
<evidence type="ECO:0000313" key="3">
    <source>
        <dbReference type="Proteomes" id="UP000886803"/>
    </source>
</evidence>
<dbReference type="AlphaFoldDB" id="A0A9D2M6R6"/>
<proteinExistence type="predicted"/>
<dbReference type="SUPFAM" id="SSF109604">
    <property type="entry name" value="HD-domain/PDEase-like"/>
    <property type="match status" value="1"/>
</dbReference>
<dbReference type="CDD" id="cd00077">
    <property type="entry name" value="HDc"/>
    <property type="match status" value="1"/>
</dbReference>
<dbReference type="Proteomes" id="UP000886803">
    <property type="component" value="Unassembled WGS sequence"/>
</dbReference>
<sequence length="258" mass="28816">MTIDRARALRAFADYVRPYNAADPKVRLKIAHTERVAALCERIARSEGWSEPEICLGWLCGLLHDVGRFEQLRRFGTFDDARSIDHAAASAAVLFEGGAIRDYIEDPAEDALLRTAVATHSLYRLPEGLDARTLAFCNLVRDADKVDILRVNVETPMEDIYNVSREALRQSPVTPAVVNAFYEHHAVLRSLKQHPADHAVGHASLVFELVYPESLRAVREQGYIFQLLDFATDNPETARTFAALRAHMRAYLDGTAAG</sequence>
<evidence type="ECO:0000313" key="2">
    <source>
        <dbReference type="EMBL" id="HJB41860.1"/>
    </source>
</evidence>
<protein>
    <submittedName>
        <fullName evidence="2">HD domain-containing protein</fullName>
    </submittedName>
</protein>
<reference evidence="2" key="1">
    <citation type="journal article" date="2021" name="PeerJ">
        <title>Extensive microbial diversity within the chicken gut microbiome revealed by metagenomics and culture.</title>
        <authorList>
            <person name="Gilroy R."/>
            <person name="Ravi A."/>
            <person name="Getino M."/>
            <person name="Pursley I."/>
            <person name="Horton D.L."/>
            <person name="Alikhan N.F."/>
            <person name="Baker D."/>
            <person name="Gharbi K."/>
            <person name="Hall N."/>
            <person name="Watson M."/>
            <person name="Adriaenssens E.M."/>
            <person name="Foster-Nyarko E."/>
            <person name="Jarju S."/>
            <person name="Secka A."/>
            <person name="Antonio M."/>
            <person name="Oren A."/>
            <person name="Chaudhuri R.R."/>
            <person name="La Ragione R."/>
            <person name="Hildebrand F."/>
            <person name="Pallen M.J."/>
        </authorList>
    </citation>
    <scope>NUCLEOTIDE SEQUENCE</scope>
    <source>
        <strain evidence="2">ChiBcec8-13705</strain>
    </source>
</reference>
<dbReference type="InterPro" id="IPR003607">
    <property type="entry name" value="HD/PDEase_dom"/>
</dbReference>
<dbReference type="EMBL" id="DWYG01000077">
    <property type="protein sequence ID" value="HJB41860.1"/>
    <property type="molecule type" value="Genomic_DNA"/>
</dbReference>
<organism evidence="2 3">
    <name type="scientific">Candidatus Gemmiger avicola</name>
    <dbReference type="NCBI Taxonomy" id="2838605"/>
    <lineage>
        <taxon>Bacteria</taxon>
        <taxon>Bacillati</taxon>
        <taxon>Bacillota</taxon>
        <taxon>Clostridia</taxon>
        <taxon>Eubacteriales</taxon>
        <taxon>Gemmiger</taxon>
    </lineage>
</organism>
<dbReference type="Pfam" id="PF01966">
    <property type="entry name" value="HD"/>
    <property type="match status" value="1"/>
</dbReference>
<evidence type="ECO:0000259" key="1">
    <source>
        <dbReference type="Pfam" id="PF01966"/>
    </source>
</evidence>
<dbReference type="Gene3D" id="1.10.3210.10">
    <property type="entry name" value="Hypothetical protein af1432"/>
    <property type="match status" value="1"/>
</dbReference>
<gene>
    <name evidence="2" type="ORF">H9945_05110</name>
</gene>
<comment type="caution">
    <text evidence="2">The sequence shown here is derived from an EMBL/GenBank/DDBJ whole genome shotgun (WGS) entry which is preliminary data.</text>
</comment>
<dbReference type="InterPro" id="IPR006674">
    <property type="entry name" value="HD_domain"/>
</dbReference>